<feature type="domain" description="HTH araC/xylS-type" evidence="4">
    <location>
        <begin position="211"/>
        <end position="309"/>
    </location>
</feature>
<keyword evidence="6" id="KW-1185">Reference proteome</keyword>
<reference evidence="5 6" key="1">
    <citation type="submission" date="2011-08" db="EMBL/GenBank/DDBJ databases">
        <title>The Genome Sequence of Clostridium orbiscindens 1_3_50AFAA.</title>
        <authorList>
            <consortium name="The Broad Institute Genome Sequencing Platform"/>
            <person name="Earl A."/>
            <person name="Ward D."/>
            <person name="Feldgarden M."/>
            <person name="Gevers D."/>
            <person name="Daigneault M."/>
            <person name="Strauss J."/>
            <person name="Allen-Vercoe E."/>
            <person name="Young S.K."/>
            <person name="Zeng Q."/>
            <person name="Gargeya S."/>
            <person name="Fitzgerald M."/>
            <person name="Haas B."/>
            <person name="Abouelleil A."/>
            <person name="Alvarado L."/>
            <person name="Arachchi H.M."/>
            <person name="Berlin A."/>
            <person name="Brown A."/>
            <person name="Chapman S.B."/>
            <person name="Chen Z."/>
            <person name="Dunbar C."/>
            <person name="Freedman E."/>
            <person name="Gearin G."/>
            <person name="Gellesch M."/>
            <person name="Goldberg J."/>
            <person name="Griggs A."/>
            <person name="Gujja S."/>
            <person name="Heiman D."/>
            <person name="Howarth C."/>
            <person name="Larson L."/>
            <person name="Lui A."/>
            <person name="MacDonald P.J.P."/>
            <person name="Montmayeur A."/>
            <person name="Murphy C."/>
            <person name="Neiman D."/>
            <person name="Pearson M."/>
            <person name="Priest M."/>
            <person name="Roberts A."/>
            <person name="Saif S."/>
            <person name="Shea T."/>
            <person name="Shenoy N."/>
            <person name="Sisk P."/>
            <person name="Stolte C."/>
            <person name="Sykes S."/>
            <person name="Wortman J."/>
            <person name="Nusbaum C."/>
            <person name="Birren B."/>
        </authorList>
    </citation>
    <scope>NUCLEOTIDE SEQUENCE [LARGE SCALE GENOMIC DNA]</scope>
    <source>
        <strain evidence="5 6">1_3_50AFAA</strain>
    </source>
</reference>
<dbReference type="Pfam" id="PF02311">
    <property type="entry name" value="AraC_binding"/>
    <property type="match status" value="1"/>
</dbReference>
<keyword evidence="3" id="KW-0804">Transcription</keyword>
<evidence type="ECO:0000256" key="3">
    <source>
        <dbReference type="ARBA" id="ARBA00023163"/>
    </source>
</evidence>
<dbReference type="Pfam" id="PF12833">
    <property type="entry name" value="HTH_18"/>
    <property type="match status" value="1"/>
</dbReference>
<dbReference type="PANTHER" id="PTHR43280">
    <property type="entry name" value="ARAC-FAMILY TRANSCRIPTIONAL REGULATOR"/>
    <property type="match status" value="1"/>
</dbReference>
<dbReference type="InterPro" id="IPR018062">
    <property type="entry name" value="HTH_AraC-typ_CS"/>
</dbReference>
<dbReference type="GO" id="GO:0043565">
    <property type="term" value="F:sequence-specific DNA binding"/>
    <property type="evidence" value="ECO:0007669"/>
    <property type="project" value="InterPro"/>
</dbReference>
<evidence type="ECO:0000256" key="2">
    <source>
        <dbReference type="ARBA" id="ARBA00023125"/>
    </source>
</evidence>
<dbReference type="EMBL" id="ADLO01000020">
    <property type="protein sequence ID" value="KGF57003.1"/>
    <property type="molecule type" value="Genomic_DNA"/>
</dbReference>
<dbReference type="SUPFAM" id="SSF46689">
    <property type="entry name" value="Homeodomain-like"/>
    <property type="match status" value="2"/>
</dbReference>
<protein>
    <recommendedName>
        <fullName evidence="4">HTH araC/xylS-type domain-containing protein</fullName>
    </recommendedName>
</protein>
<dbReference type="PROSITE" id="PS01124">
    <property type="entry name" value="HTH_ARAC_FAMILY_2"/>
    <property type="match status" value="1"/>
</dbReference>
<dbReference type="InterPro" id="IPR037923">
    <property type="entry name" value="HTH-like"/>
</dbReference>
<dbReference type="eggNOG" id="COG1917">
    <property type="taxonomic scope" value="Bacteria"/>
</dbReference>
<dbReference type="InterPro" id="IPR018060">
    <property type="entry name" value="HTH_AraC"/>
</dbReference>
<proteinExistence type="predicted"/>
<dbReference type="Gene3D" id="1.10.10.60">
    <property type="entry name" value="Homeodomain-like"/>
    <property type="match status" value="2"/>
</dbReference>
<dbReference type="HOGENOM" id="CLU_000445_88_3_9"/>
<dbReference type="PROSITE" id="PS00041">
    <property type="entry name" value="HTH_ARAC_FAMILY_1"/>
    <property type="match status" value="1"/>
</dbReference>
<dbReference type="AlphaFoldDB" id="A0A096BC69"/>
<dbReference type="PANTHER" id="PTHR43280:SF2">
    <property type="entry name" value="HTH-TYPE TRANSCRIPTIONAL REGULATOR EXSA"/>
    <property type="match status" value="1"/>
</dbReference>
<dbReference type="SMART" id="SM00342">
    <property type="entry name" value="HTH_ARAC"/>
    <property type="match status" value="1"/>
</dbReference>
<keyword evidence="1" id="KW-0805">Transcription regulation</keyword>
<sequence>MFFLLSPVGPRQNSKSSILSPRWEVHATKRFNWEYEFDPSFPIHLFPYQVMGNKDPMHWHRYHEIGLCVGGTGKFVYLNKVYPVKPGDIFISNNYESHVAISDGTQDCRYLFLIFLPSAISAPDSQAVDSQYLRFLNYNPLSFQNRIHADDPAADWLGELIRRAYQVYAKRSPFYQMELDILLRQVLLALSQARSSLENVQHVPNFSPKIAEAQVYINDHYTEHLTLSQVASHLNLNESYFRHLFKDEMQISFKSYVTLLRLAHAQKLLIASQRSINEIIQEVGYSNITQFYKIFELNYNLTPAEYRRRYRDSYADAPPL</sequence>
<dbReference type="PATRIC" id="fig|742738.3.peg.539"/>
<comment type="caution">
    <text evidence="5">The sequence shown here is derived from an EMBL/GenBank/DDBJ whole genome shotgun (WGS) entry which is preliminary data.</text>
</comment>
<dbReference type="InterPro" id="IPR014710">
    <property type="entry name" value="RmlC-like_jellyroll"/>
</dbReference>
<organism evidence="5 6">
    <name type="scientific">Flavonifractor plautii 1_3_50AFAA</name>
    <dbReference type="NCBI Taxonomy" id="742738"/>
    <lineage>
        <taxon>Bacteria</taxon>
        <taxon>Bacillati</taxon>
        <taxon>Bacillota</taxon>
        <taxon>Clostridia</taxon>
        <taxon>Eubacteriales</taxon>
        <taxon>Oscillospiraceae</taxon>
        <taxon>Flavonifractor</taxon>
    </lineage>
</organism>
<evidence type="ECO:0000256" key="1">
    <source>
        <dbReference type="ARBA" id="ARBA00023015"/>
    </source>
</evidence>
<evidence type="ECO:0000313" key="6">
    <source>
        <dbReference type="Proteomes" id="UP000029585"/>
    </source>
</evidence>
<accession>A0A096BC69</accession>
<dbReference type="Gene3D" id="2.60.120.10">
    <property type="entry name" value="Jelly Rolls"/>
    <property type="match status" value="1"/>
</dbReference>
<name>A0A096BC69_FLAPL</name>
<dbReference type="InterPro" id="IPR009057">
    <property type="entry name" value="Homeodomain-like_sf"/>
</dbReference>
<evidence type="ECO:0000313" key="5">
    <source>
        <dbReference type="EMBL" id="KGF57003.1"/>
    </source>
</evidence>
<evidence type="ECO:0000259" key="4">
    <source>
        <dbReference type="PROSITE" id="PS01124"/>
    </source>
</evidence>
<dbReference type="Proteomes" id="UP000029585">
    <property type="component" value="Unassembled WGS sequence"/>
</dbReference>
<keyword evidence="2" id="KW-0238">DNA-binding</keyword>
<dbReference type="InterPro" id="IPR003313">
    <property type="entry name" value="AraC-bd"/>
</dbReference>
<dbReference type="eggNOG" id="COG2207">
    <property type="taxonomic scope" value="Bacteria"/>
</dbReference>
<gene>
    <name evidence="5" type="ORF">HMPREF9460_00517</name>
</gene>
<dbReference type="SUPFAM" id="SSF51215">
    <property type="entry name" value="Regulatory protein AraC"/>
    <property type="match status" value="1"/>
</dbReference>
<dbReference type="GO" id="GO:0003700">
    <property type="term" value="F:DNA-binding transcription factor activity"/>
    <property type="evidence" value="ECO:0007669"/>
    <property type="project" value="InterPro"/>
</dbReference>